<dbReference type="SUPFAM" id="SSF141000">
    <property type="entry name" value="Glu-tRNAGln amidotransferase C subunit"/>
    <property type="match status" value="1"/>
</dbReference>
<dbReference type="OrthoDB" id="398989at2"/>
<dbReference type="InterPro" id="IPR003837">
    <property type="entry name" value="GatC"/>
</dbReference>
<dbReference type="InterPro" id="IPR036113">
    <property type="entry name" value="Asp/Glu-ADT_sf_sub_c"/>
</dbReference>
<accession>A0A3G8LH58</accession>
<evidence type="ECO:0000313" key="4">
    <source>
        <dbReference type="Proteomes" id="UP000317904"/>
    </source>
</evidence>
<proteinExistence type="predicted"/>
<evidence type="ECO:0000313" key="2">
    <source>
        <dbReference type="EMBL" id="TPI01925.1"/>
    </source>
</evidence>
<evidence type="ECO:0000313" key="3">
    <source>
        <dbReference type="Proteomes" id="UP000275883"/>
    </source>
</evidence>
<keyword evidence="3" id="KW-1185">Reference proteome</keyword>
<accession>A0A502M211</accession>
<dbReference type="EMBL" id="CP034044">
    <property type="protein sequence ID" value="AZG68674.1"/>
    <property type="molecule type" value="Genomic_DNA"/>
</dbReference>
<dbReference type="Pfam" id="PF02686">
    <property type="entry name" value="GatC"/>
    <property type="match status" value="1"/>
</dbReference>
<evidence type="ECO:0000313" key="1">
    <source>
        <dbReference type="EMBL" id="AZG68674.1"/>
    </source>
</evidence>
<dbReference type="EMBL" id="VFSY01000023">
    <property type="protein sequence ID" value="TPI01925.1"/>
    <property type="molecule type" value="Genomic_DNA"/>
</dbReference>
<dbReference type="KEGG" id="mstr:EGN60_01685"/>
<dbReference type="RefSeq" id="WP_124724368.1">
    <property type="nucleotide sequence ID" value="NZ_CP034044.1"/>
</dbReference>
<reference evidence="2 4" key="2">
    <citation type="submission" date="2019-06" db="EMBL/GenBank/DDBJ databases">
        <title>A comparative genomics study of ostrich specific Mycoplasmas.</title>
        <authorList>
            <person name="Botes A."/>
            <person name="Nel T."/>
        </authorList>
    </citation>
    <scope>NUCLEOTIDE SEQUENCE [LARGE SCALE GENOMIC DNA]</scope>
    <source>
        <strain evidence="2 4">Ms01</strain>
    </source>
</reference>
<protein>
    <submittedName>
        <fullName evidence="1">Glutamyl-tRNA amidotransferase</fullName>
    </submittedName>
</protein>
<keyword evidence="1" id="KW-0808">Transferase</keyword>
<dbReference type="Proteomes" id="UP000275883">
    <property type="component" value="Chromosome"/>
</dbReference>
<reference evidence="1 3" key="1">
    <citation type="submission" date="2018-11" db="EMBL/GenBank/DDBJ databases">
        <title>Genome sequence of Mycoplasma struthionis sp. nov.</title>
        <authorList>
            <person name="Spergser J."/>
        </authorList>
    </citation>
    <scope>NUCLEOTIDE SEQUENCE [LARGE SCALE GENOMIC DNA]</scope>
    <source>
        <strain evidence="1 3">237IA</strain>
    </source>
</reference>
<dbReference type="GO" id="GO:0016740">
    <property type="term" value="F:transferase activity"/>
    <property type="evidence" value="ECO:0007669"/>
    <property type="project" value="UniProtKB-KW"/>
</dbReference>
<organism evidence="1 3">
    <name type="scientific">Mycoplasma struthionis</name>
    <dbReference type="NCBI Taxonomy" id="538220"/>
    <lineage>
        <taxon>Bacteria</taxon>
        <taxon>Bacillati</taxon>
        <taxon>Mycoplasmatota</taxon>
        <taxon>Mollicutes</taxon>
        <taxon>Mycoplasmataceae</taxon>
        <taxon>Mycoplasma</taxon>
    </lineage>
</organism>
<name>A0A3G8LH58_9MOLU</name>
<sequence length="100" mass="11667">MNDEYLKNLAKNLLFEPNEEVIALAKKLLKSIEIGLDELHEFNLDDIKPLARINEKALSFDELREDEIDKSFYLSKETILKNAANNNEDFVIMKRVVNEK</sequence>
<dbReference type="GO" id="GO:0006450">
    <property type="term" value="P:regulation of translational fidelity"/>
    <property type="evidence" value="ECO:0007669"/>
    <property type="project" value="InterPro"/>
</dbReference>
<dbReference type="Proteomes" id="UP000317904">
    <property type="component" value="Unassembled WGS sequence"/>
</dbReference>
<dbReference type="AlphaFoldDB" id="A0A3G8LH58"/>
<gene>
    <name evidence="1" type="ORF">EGN60_01685</name>
    <name evidence="2" type="ORF">FJM01_01535</name>
</gene>